<keyword evidence="6 8" id="KW-0472">Membrane</keyword>
<evidence type="ECO:0000313" key="14">
    <source>
        <dbReference type="Proteomes" id="UP000054698"/>
    </source>
</evidence>
<dbReference type="PATRIC" id="fig|453.4.peg.922"/>
<feature type="transmembrane region" description="Helical" evidence="8">
    <location>
        <begin position="27"/>
        <end position="45"/>
    </location>
</feature>
<evidence type="ECO:0000313" key="12">
    <source>
        <dbReference type="EMBL" id="SPX62280.1"/>
    </source>
</evidence>
<dbReference type="EMBL" id="LNYB01000025">
    <property type="protein sequence ID" value="KTD02103.1"/>
    <property type="molecule type" value="Genomic_DNA"/>
</dbReference>
<reference evidence="15 16" key="2">
    <citation type="submission" date="2018-06" db="EMBL/GenBank/DDBJ databases">
        <authorList>
            <consortium name="Pathogen Informatics"/>
            <person name="Doyle S."/>
        </authorList>
    </citation>
    <scope>NUCLEOTIDE SEQUENCE [LARGE SCALE GENOMIC DNA]</scope>
    <source>
        <strain evidence="13 16">NCTC11978</strain>
        <strain evidence="12 15">NCTC12022</strain>
    </source>
</reference>
<evidence type="ECO:0000313" key="11">
    <source>
        <dbReference type="EMBL" id="KTD02103.1"/>
    </source>
</evidence>
<accession>A0A0W0U3B0</accession>
<dbReference type="GO" id="GO:0005886">
    <property type="term" value="C:plasma membrane"/>
    <property type="evidence" value="ECO:0007669"/>
    <property type="project" value="UniProtKB-SubCell"/>
</dbReference>
<evidence type="ECO:0000256" key="2">
    <source>
        <dbReference type="ARBA" id="ARBA00022475"/>
    </source>
</evidence>
<organism evidence="11 14">
    <name type="scientific">Legionella feeleii</name>
    <dbReference type="NCBI Taxonomy" id="453"/>
    <lineage>
        <taxon>Bacteria</taxon>
        <taxon>Pseudomonadati</taxon>
        <taxon>Pseudomonadota</taxon>
        <taxon>Gammaproteobacteria</taxon>
        <taxon>Legionellales</taxon>
        <taxon>Legionellaceae</taxon>
        <taxon>Legionella</taxon>
    </lineage>
</organism>
<keyword evidence="7" id="KW-0813">Transport</keyword>
<keyword evidence="14" id="KW-1185">Reference proteome</keyword>
<evidence type="ECO:0000259" key="9">
    <source>
        <dbReference type="Pfam" id="PF01618"/>
    </source>
</evidence>
<evidence type="ECO:0000256" key="5">
    <source>
        <dbReference type="ARBA" id="ARBA00022989"/>
    </source>
</evidence>
<evidence type="ECO:0000256" key="3">
    <source>
        <dbReference type="ARBA" id="ARBA00022692"/>
    </source>
</evidence>
<evidence type="ECO:0000259" key="10">
    <source>
        <dbReference type="Pfam" id="PF20560"/>
    </source>
</evidence>
<reference evidence="11 14" key="1">
    <citation type="submission" date="2015-11" db="EMBL/GenBank/DDBJ databases">
        <title>Genomic analysis of 38 Legionella species identifies large and diverse effector repertoires.</title>
        <authorList>
            <person name="Burstein D."/>
            <person name="Amaro F."/>
            <person name="Zusman T."/>
            <person name="Lifshitz Z."/>
            <person name="Cohen O."/>
            <person name="Gilbert J.A."/>
            <person name="Pupko T."/>
            <person name="Shuman H.A."/>
            <person name="Segal G."/>
        </authorList>
    </citation>
    <scope>NUCLEOTIDE SEQUENCE [LARGE SCALE GENOMIC DNA]</scope>
    <source>
        <strain evidence="11 14">WO-44C</strain>
    </source>
</reference>
<comment type="subcellular location">
    <subcellularLocation>
        <location evidence="1">Cell membrane</location>
        <topology evidence="1">Multi-pass membrane protein</topology>
    </subcellularLocation>
    <subcellularLocation>
        <location evidence="7">Membrane</location>
        <topology evidence="7">Multi-pass membrane protein</topology>
    </subcellularLocation>
</comment>
<name>A0A0W0U3B0_9GAMM</name>
<evidence type="ECO:0000313" key="16">
    <source>
        <dbReference type="Proteomes" id="UP000254033"/>
    </source>
</evidence>
<dbReference type="Pfam" id="PF20560">
    <property type="entry name" value="MotA_N"/>
    <property type="match status" value="1"/>
</dbReference>
<keyword evidence="2" id="KW-1003">Cell membrane</keyword>
<keyword evidence="11" id="KW-0282">Flagellum</keyword>
<feature type="domain" description="Motility protein A N-terminal" evidence="10">
    <location>
        <begin position="30"/>
        <end position="102"/>
    </location>
</feature>
<feature type="domain" description="MotA/TolQ/ExbB proton channel" evidence="9">
    <location>
        <begin position="125"/>
        <end position="240"/>
    </location>
</feature>
<sequence length="278" mass="31036">MSRKFIARQRFAFGLAYRSDKEIMDGLTLLGLITAFLAIIIGQMIEGGDIHSLMNLPALLIVLGGTLGAVMIQTPFRTFIHAFRILPWIFRPPQQPFDRSREQLIDLSRRARQFGLLSLEEHMEREKNPLMRQGLELLVIGVDKQTIRQVLEAEMIRCEEQDLRAAHVFESMGGYSPTIGILGAVLGLIQVMRNLAEPSELGAGIAVAFVATIYGVGLANLMFLPIANKIKSCIANQIHHDEMIVEGLVSMASGESPNMLNLKLNNYGQHHQHARKKK</sequence>
<dbReference type="EMBL" id="UGNY01000001">
    <property type="protein sequence ID" value="STX37913.1"/>
    <property type="molecule type" value="Genomic_DNA"/>
</dbReference>
<dbReference type="GO" id="GO:0006935">
    <property type="term" value="P:chemotaxis"/>
    <property type="evidence" value="ECO:0007669"/>
    <property type="project" value="InterPro"/>
</dbReference>
<dbReference type="InterPro" id="IPR047055">
    <property type="entry name" value="MotA-like"/>
</dbReference>
<dbReference type="EMBL" id="UASS01000037">
    <property type="protein sequence ID" value="SPX62280.1"/>
    <property type="molecule type" value="Genomic_DNA"/>
</dbReference>
<evidence type="ECO:0000256" key="7">
    <source>
        <dbReference type="RuleBase" id="RU004057"/>
    </source>
</evidence>
<evidence type="ECO:0000313" key="13">
    <source>
        <dbReference type="EMBL" id="STX37913.1"/>
    </source>
</evidence>
<proteinExistence type="inferred from homology"/>
<dbReference type="InterPro" id="IPR002898">
    <property type="entry name" value="MotA_ExbB_proton_chnl"/>
</dbReference>
<comment type="similarity">
    <text evidence="7">Belongs to the exbB/tolQ family.</text>
</comment>
<keyword evidence="7" id="KW-0653">Protein transport</keyword>
<feature type="transmembrane region" description="Helical" evidence="8">
    <location>
        <begin position="203"/>
        <end position="224"/>
    </location>
</feature>
<dbReference type="GO" id="GO:0071978">
    <property type="term" value="P:bacterial-type flagellum-dependent swarming motility"/>
    <property type="evidence" value="ECO:0007669"/>
    <property type="project" value="InterPro"/>
</dbReference>
<keyword evidence="11" id="KW-0969">Cilium</keyword>
<dbReference type="Proteomes" id="UP000254033">
    <property type="component" value="Unassembled WGS sequence"/>
</dbReference>
<keyword evidence="5 8" id="KW-1133">Transmembrane helix</keyword>
<dbReference type="STRING" id="453.Lfee_0854"/>
<dbReference type="Proteomes" id="UP000054698">
    <property type="component" value="Unassembled WGS sequence"/>
</dbReference>
<gene>
    <name evidence="11" type="primary">motC</name>
    <name evidence="12" type="synonym">motA_1</name>
    <name evidence="11" type="ORF">Lfee_0854</name>
    <name evidence="13" type="ORF">NCTC11978_01091</name>
    <name evidence="12" type="ORF">NCTC12022_03038</name>
</gene>
<evidence type="ECO:0000313" key="15">
    <source>
        <dbReference type="Proteomes" id="UP000251942"/>
    </source>
</evidence>
<dbReference type="PANTHER" id="PTHR30433">
    <property type="entry name" value="CHEMOTAXIS PROTEIN MOTA"/>
    <property type="match status" value="1"/>
</dbReference>
<evidence type="ECO:0000256" key="8">
    <source>
        <dbReference type="SAM" id="Phobius"/>
    </source>
</evidence>
<evidence type="ECO:0000256" key="4">
    <source>
        <dbReference type="ARBA" id="ARBA00022779"/>
    </source>
</evidence>
<dbReference type="AlphaFoldDB" id="A0A0W0U3B0"/>
<dbReference type="InterPro" id="IPR046786">
    <property type="entry name" value="MotA_N"/>
</dbReference>
<keyword evidence="11" id="KW-0966">Cell projection</keyword>
<dbReference type="GO" id="GO:0015031">
    <property type="term" value="P:protein transport"/>
    <property type="evidence" value="ECO:0007669"/>
    <property type="project" value="UniProtKB-KW"/>
</dbReference>
<dbReference type="PANTHER" id="PTHR30433:SF3">
    <property type="entry name" value="MOTILITY PROTEIN A"/>
    <property type="match status" value="1"/>
</dbReference>
<dbReference type="NCBIfam" id="NF006583">
    <property type="entry name" value="PRK09109.1"/>
    <property type="match status" value="1"/>
</dbReference>
<evidence type="ECO:0000256" key="1">
    <source>
        <dbReference type="ARBA" id="ARBA00004651"/>
    </source>
</evidence>
<feature type="transmembrane region" description="Helical" evidence="8">
    <location>
        <begin position="57"/>
        <end position="76"/>
    </location>
</feature>
<feature type="transmembrane region" description="Helical" evidence="8">
    <location>
        <begin position="172"/>
        <end position="191"/>
    </location>
</feature>
<dbReference type="Pfam" id="PF01618">
    <property type="entry name" value="MotA_ExbB"/>
    <property type="match status" value="1"/>
</dbReference>
<evidence type="ECO:0000256" key="6">
    <source>
        <dbReference type="ARBA" id="ARBA00023136"/>
    </source>
</evidence>
<keyword evidence="3 8" id="KW-0812">Transmembrane</keyword>
<protein>
    <submittedName>
        <fullName evidence="12">Chemotaxis protein MotA</fullName>
    </submittedName>
    <submittedName>
        <fullName evidence="11">Flagellar motor protein</fullName>
    </submittedName>
</protein>
<dbReference type="Proteomes" id="UP000251942">
    <property type="component" value="Unassembled WGS sequence"/>
</dbReference>
<keyword evidence="4" id="KW-0283">Flagellar rotation</keyword>